<dbReference type="Proteomes" id="UP001189429">
    <property type="component" value="Unassembled WGS sequence"/>
</dbReference>
<organism evidence="1 2">
    <name type="scientific">Prorocentrum cordatum</name>
    <dbReference type="NCBI Taxonomy" id="2364126"/>
    <lineage>
        <taxon>Eukaryota</taxon>
        <taxon>Sar</taxon>
        <taxon>Alveolata</taxon>
        <taxon>Dinophyceae</taxon>
        <taxon>Prorocentrales</taxon>
        <taxon>Prorocentraceae</taxon>
        <taxon>Prorocentrum</taxon>
    </lineage>
</organism>
<keyword evidence="2" id="KW-1185">Reference proteome</keyword>
<feature type="non-terminal residue" evidence="1">
    <location>
        <position position="202"/>
    </location>
</feature>
<proteinExistence type="predicted"/>
<evidence type="ECO:0000313" key="1">
    <source>
        <dbReference type="EMBL" id="CAK0847680.1"/>
    </source>
</evidence>
<name>A0ABN9TPW0_9DINO</name>
<evidence type="ECO:0000313" key="2">
    <source>
        <dbReference type="Proteomes" id="UP001189429"/>
    </source>
</evidence>
<sequence>EFEKNGRLEPCAPWNYCQSIVRGPLWDSSGYGDMGGGVGKLGVPQRPSMTDLKDWTAILLWGDLADFGPRSSATNFCESGWWPNRSIKAFFPVTGIEKFLKADDEGCWGVLVVTGMSQITVSERCKMISGVAADVKEILTAWAPHEMRASRLRKAASRADIQWLIAQIEDWAAESIGLATRAEWKDLKQQDATASLADTTNK</sequence>
<dbReference type="EMBL" id="CAUYUJ010014920">
    <property type="protein sequence ID" value="CAK0847680.1"/>
    <property type="molecule type" value="Genomic_DNA"/>
</dbReference>
<feature type="non-terminal residue" evidence="1">
    <location>
        <position position="1"/>
    </location>
</feature>
<gene>
    <name evidence="1" type="ORF">PCOR1329_LOCUS40820</name>
</gene>
<accession>A0ABN9TPW0</accession>
<protein>
    <submittedName>
        <fullName evidence="1">Uncharacterized protein</fullName>
    </submittedName>
</protein>
<reference evidence="1" key="1">
    <citation type="submission" date="2023-10" db="EMBL/GenBank/DDBJ databases">
        <authorList>
            <person name="Chen Y."/>
            <person name="Shah S."/>
            <person name="Dougan E. K."/>
            <person name="Thang M."/>
            <person name="Chan C."/>
        </authorList>
    </citation>
    <scope>NUCLEOTIDE SEQUENCE [LARGE SCALE GENOMIC DNA]</scope>
</reference>
<comment type="caution">
    <text evidence="1">The sequence shown here is derived from an EMBL/GenBank/DDBJ whole genome shotgun (WGS) entry which is preliminary data.</text>
</comment>